<evidence type="ECO:0000256" key="3">
    <source>
        <dbReference type="ARBA" id="ARBA00018111"/>
    </source>
</evidence>
<keyword evidence="10" id="KW-1185">Reference proteome</keyword>
<dbReference type="PANTHER" id="PTHR33602">
    <property type="entry name" value="REGULATORY PROTEIN RECX FAMILY PROTEIN"/>
    <property type="match status" value="1"/>
</dbReference>
<dbReference type="GO" id="GO:0005737">
    <property type="term" value="C:cytoplasm"/>
    <property type="evidence" value="ECO:0007669"/>
    <property type="project" value="UniProtKB-SubCell"/>
</dbReference>
<dbReference type="InterPro" id="IPR053926">
    <property type="entry name" value="RecX_HTH_1st"/>
</dbReference>
<proteinExistence type="inferred from homology"/>
<dbReference type="EMBL" id="QGTT01000010">
    <property type="protein sequence ID" value="PWW11861.1"/>
    <property type="molecule type" value="Genomic_DNA"/>
</dbReference>
<evidence type="ECO:0000313" key="9">
    <source>
        <dbReference type="EMBL" id="PWW11861.1"/>
    </source>
</evidence>
<evidence type="ECO:0000313" key="10">
    <source>
        <dbReference type="Proteomes" id="UP000246964"/>
    </source>
</evidence>
<dbReference type="Gene3D" id="1.10.10.10">
    <property type="entry name" value="Winged helix-like DNA-binding domain superfamily/Winged helix DNA-binding domain"/>
    <property type="match status" value="3"/>
</dbReference>
<feature type="domain" description="RecX first three-helical" evidence="8">
    <location>
        <begin position="32"/>
        <end position="66"/>
    </location>
</feature>
<dbReference type="Pfam" id="PF02631">
    <property type="entry name" value="RecX_HTH2"/>
    <property type="match status" value="1"/>
</dbReference>
<evidence type="ECO:0000256" key="4">
    <source>
        <dbReference type="ARBA" id="ARBA00022490"/>
    </source>
</evidence>
<name>A0A317Q8Z9_9GAMM</name>
<dbReference type="InterPro" id="IPR036388">
    <property type="entry name" value="WH-like_DNA-bd_sf"/>
</dbReference>
<dbReference type="Pfam" id="PF21982">
    <property type="entry name" value="RecX_HTH1"/>
    <property type="match status" value="1"/>
</dbReference>
<evidence type="ECO:0000259" key="8">
    <source>
        <dbReference type="Pfam" id="PF21982"/>
    </source>
</evidence>
<keyword evidence="4 5" id="KW-0963">Cytoplasm</keyword>
<dbReference type="AlphaFoldDB" id="A0A317Q8Z9"/>
<evidence type="ECO:0000256" key="5">
    <source>
        <dbReference type="HAMAP-Rule" id="MF_01114"/>
    </source>
</evidence>
<dbReference type="HAMAP" id="MF_01114">
    <property type="entry name" value="RecX"/>
    <property type="match status" value="1"/>
</dbReference>
<dbReference type="OrthoDB" id="7066780at2"/>
<comment type="caution">
    <text evidence="9">The sequence shown here is derived from an EMBL/GenBank/DDBJ whole genome shotgun (WGS) entry which is preliminary data.</text>
</comment>
<comment type="function">
    <text evidence="5">Modulates RecA activity.</text>
</comment>
<evidence type="ECO:0000259" key="7">
    <source>
        <dbReference type="Pfam" id="PF21981"/>
    </source>
</evidence>
<feature type="domain" description="RecX third three-helical" evidence="7">
    <location>
        <begin position="124"/>
        <end position="165"/>
    </location>
</feature>
<evidence type="ECO:0000256" key="1">
    <source>
        <dbReference type="ARBA" id="ARBA00004496"/>
    </source>
</evidence>
<comment type="similarity">
    <text evidence="2 5">Belongs to the RecX family.</text>
</comment>
<dbReference type="GO" id="GO:0006282">
    <property type="term" value="P:regulation of DNA repair"/>
    <property type="evidence" value="ECO:0007669"/>
    <property type="project" value="UniProtKB-UniRule"/>
</dbReference>
<feature type="domain" description="RecX second three-helical" evidence="6">
    <location>
        <begin position="74"/>
        <end position="114"/>
    </location>
</feature>
<protein>
    <recommendedName>
        <fullName evidence="3 5">Regulatory protein RecX</fullName>
    </recommendedName>
</protein>
<reference evidence="9 10" key="1">
    <citation type="submission" date="2018-05" db="EMBL/GenBank/DDBJ databases">
        <title>Freshwater and sediment microbial communities from various areas in North America, analyzing microbe dynamics in response to fracking.</title>
        <authorList>
            <person name="Lamendella R."/>
        </authorList>
    </citation>
    <scope>NUCLEOTIDE SEQUENCE [LARGE SCALE GENOMIC DNA]</scope>
    <source>
        <strain evidence="9 10">125B1</strain>
    </source>
</reference>
<dbReference type="PANTHER" id="PTHR33602:SF1">
    <property type="entry name" value="REGULATORY PROTEIN RECX FAMILY PROTEIN"/>
    <property type="match status" value="1"/>
</dbReference>
<dbReference type="InterPro" id="IPR003783">
    <property type="entry name" value="Regulatory_RecX"/>
</dbReference>
<dbReference type="InterPro" id="IPR053924">
    <property type="entry name" value="RecX_HTH_2nd"/>
</dbReference>
<accession>A0A317Q8Z9</accession>
<dbReference type="Proteomes" id="UP000246964">
    <property type="component" value="Unassembled WGS sequence"/>
</dbReference>
<gene>
    <name evidence="5" type="primary">recX</name>
    <name evidence="9" type="ORF">DET45_11046</name>
</gene>
<comment type="subcellular location">
    <subcellularLocation>
        <location evidence="1 5">Cytoplasm</location>
    </subcellularLocation>
</comment>
<organism evidence="9 10">
    <name type="scientific">Pseudidiomarina maritima</name>
    <dbReference type="NCBI Taxonomy" id="519453"/>
    <lineage>
        <taxon>Bacteria</taxon>
        <taxon>Pseudomonadati</taxon>
        <taxon>Pseudomonadota</taxon>
        <taxon>Gammaproteobacteria</taxon>
        <taxon>Alteromonadales</taxon>
        <taxon>Idiomarinaceae</taxon>
        <taxon>Pseudidiomarina</taxon>
    </lineage>
</organism>
<evidence type="ECO:0000256" key="2">
    <source>
        <dbReference type="ARBA" id="ARBA00009695"/>
    </source>
</evidence>
<evidence type="ECO:0000259" key="6">
    <source>
        <dbReference type="Pfam" id="PF02631"/>
    </source>
</evidence>
<dbReference type="InterPro" id="IPR053925">
    <property type="entry name" value="RecX_HTH_3rd"/>
</dbReference>
<sequence>MVGPQLRLKVEFMTDTKKTAQELTQQQAEEVLLRLLARREHSALELKQKLRQRGFTQQPLEAALAKAQQLGWQSDQRFTESWVKQCLEKGDGVRKIQAQAQQKGISEALLQQVLLAHQPDWHQQCYQRLIKKFGEQPPVDQKQRDKMIRHLLQRGFSFDSIKIALQRQSDAAAD</sequence>
<dbReference type="Pfam" id="PF21981">
    <property type="entry name" value="RecX_HTH3"/>
    <property type="match status" value="1"/>
</dbReference>